<sequence>MRYLLSSEETILKTIWKKRYKTASPENPVHTTFRNSPCICSFGYRMWASGVYITCFRHQLHPPRPPCQTDFQEPSWGDQLTPKIFLLKQQGHPQEPVSVKRLYREPFQCGELVYSVRQHRPRLRADNVERLAVTRLMHCPRLFEVFKPVIILDVVSETRTCLSRLSSETSRGIEGPACS</sequence>
<gene>
    <name evidence="1" type="ORF">GFSPODELE1_LOCUS5631</name>
</gene>
<evidence type="ECO:0000313" key="2">
    <source>
        <dbReference type="Proteomes" id="UP001497453"/>
    </source>
</evidence>
<keyword evidence="2" id="KW-1185">Reference proteome</keyword>
<organism evidence="1 2">
    <name type="scientific">Somion occarium</name>
    <dbReference type="NCBI Taxonomy" id="3059160"/>
    <lineage>
        <taxon>Eukaryota</taxon>
        <taxon>Fungi</taxon>
        <taxon>Dikarya</taxon>
        <taxon>Basidiomycota</taxon>
        <taxon>Agaricomycotina</taxon>
        <taxon>Agaricomycetes</taxon>
        <taxon>Polyporales</taxon>
        <taxon>Cerrenaceae</taxon>
        <taxon>Somion</taxon>
    </lineage>
</organism>
<dbReference type="EMBL" id="OZ037947">
    <property type="protein sequence ID" value="CAL1705883.1"/>
    <property type="molecule type" value="Genomic_DNA"/>
</dbReference>
<dbReference type="Proteomes" id="UP001497453">
    <property type="component" value="Chromosome 4"/>
</dbReference>
<accession>A0ABP1DFT6</accession>
<proteinExistence type="predicted"/>
<reference evidence="2" key="1">
    <citation type="submission" date="2024-04" db="EMBL/GenBank/DDBJ databases">
        <authorList>
            <person name="Shaw F."/>
            <person name="Minotto A."/>
        </authorList>
    </citation>
    <scope>NUCLEOTIDE SEQUENCE [LARGE SCALE GENOMIC DNA]</scope>
</reference>
<name>A0ABP1DFT6_9APHY</name>
<protein>
    <submittedName>
        <fullName evidence="1">Uncharacterized protein</fullName>
    </submittedName>
</protein>
<evidence type="ECO:0000313" key="1">
    <source>
        <dbReference type="EMBL" id="CAL1705883.1"/>
    </source>
</evidence>